<reference evidence="1 2" key="1">
    <citation type="journal article" name="Sci. Rep.">
        <title>Genome-scale phylogenetic analyses confirm Olpidium as the closest living zoosporic fungus to the non-flagellated, terrestrial fungi.</title>
        <authorList>
            <person name="Chang Y."/>
            <person name="Rochon D."/>
            <person name="Sekimoto S."/>
            <person name="Wang Y."/>
            <person name="Chovatia M."/>
            <person name="Sandor L."/>
            <person name="Salamov A."/>
            <person name="Grigoriev I.V."/>
            <person name="Stajich J.E."/>
            <person name="Spatafora J.W."/>
        </authorList>
    </citation>
    <scope>NUCLEOTIDE SEQUENCE [LARGE SCALE GENOMIC DNA]</scope>
    <source>
        <strain evidence="1">S191</strain>
    </source>
</reference>
<sequence length="443" mass="49321">MHVLVPAAGKANNDVLLRRHRRRDLHCTADGMRAFQGRNDSWTGANNAEGGKGIRTGVARQEAQRALDAVAASVVPSSCIRLRALRGGWRSEAYLSPSYRADAMRFLDLPLPVLEQIRFGPVQNPGPPLDERRRVPVRVSALPTGLDAKNSHTGQRDVLVEQADGIGAAAHARDHGVREVLSRRLAELGERFTANDGLKLAHQSRERVRSDGGANQIMRRAHIGHPIPHRLVNRVLQRLRACRQMRELPRTTVRELSDVTLHCGSHSPLLTETTVAPSMRIRNTFSAWRRTSSAPMYMTQSNPNFAQTVAVATPFRGPREQCITHLADCIVYFMTPRMVQIFPLQPDLCPSCMLRESIRELKLAWSAHKGVIGTKLLPEFGVRNRFRENFLKLSVGLHESLGEVLPPKLSEAPAWCGLGWRNLRGFLDLDVLGKLGFARCGFA</sequence>
<organism evidence="1 2">
    <name type="scientific">Olpidium bornovanus</name>
    <dbReference type="NCBI Taxonomy" id="278681"/>
    <lineage>
        <taxon>Eukaryota</taxon>
        <taxon>Fungi</taxon>
        <taxon>Fungi incertae sedis</taxon>
        <taxon>Olpidiomycota</taxon>
        <taxon>Olpidiomycotina</taxon>
        <taxon>Olpidiomycetes</taxon>
        <taxon>Olpidiales</taxon>
        <taxon>Olpidiaceae</taxon>
        <taxon>Olpidium</taxon>
    </lineage>
</organism>
<accession>A0A8H7ZR91</accession>
<proteinExistence type="predicted"/>
<dbReference type="AlphaFoldDB" id="A0A8H7ZR91"/>
<evidence type="ECO:0000313" key="1">
    <source>
        <dbReference type="EMBL" id="KAG5458173.1"/>
    </source>
</evidence>
<evidence type="ECO:0000313" key="2">
    <source>
        <dbReference type="Proteomes" id="UP000673691"/>
    </source>
</evidence>
<dbReference type="Proteomes" id="UP000673691">
    <property type="component" value="Unassembled WGS sequence"/>
</dbReference>
<gene>
    <name evidence="1" type="ORF">BJ554DRAFT_1656</name>
</gene>
<dbReference type="EMBL" id="JAEFCI010008878">
    <property type="protein sequence ID" value="KAG5458173.1"/>
    <property type="molecule type" value="Genomic_DNA"/>
</dbReference>
<keyword evidence="2" id="KW-1185">Reference proteome</keyword>
<name>A0A8H7ZR91_9FUNG</name>
<protein>
    <submittedName>
        <fullName evidence="1">Uncharacterized protein</fullName>
    </submittedName>
</protein>
<comment type="caution">
    <text evidence="1">The sequence shown here is derived from an EMBL/GenBank/DDBJ whole genome shotgun (WGS) entry which is preliminary data.</text>
</comment>